<dbReference type="EMBL" id="JAACNH010000004">
    <property type="protein sequence ID" value="KAG8445837.1"/>
    <property type="molecule type" value="Genomic_DNA"/>
</dbReference>
<accession>A0A8T2JR25</accession>
<name>A0A8T2JR25_9PIPI</name>
<evidence type="ECO:0000313" key="1">
    <source>
        <dbReference type="EMBL" id="KAG8445837.1"/>
    </source>
</evidence>
<keyword evidence="2" id="KW-1185">Reference proteome</keyword>
<organism evidence="1 2">
    <name type="scientific">Hymenochirus boettgeri</name>
    <name type="common">Congo dwarf clawed frog</name>
    <dbReference type="NCBI Taxonomy" id="247094"/>
    <lineage>
        <taxon>Eukaryota</taxon>
        <taxon>Metazoa</taxon>
        <taxon>Chordata</taxon>
        <taxon>Craniata</taxon>
        <taxon>Vertebrata</taxon>
        <taxon>Euteleostomi</taxon>
        <taxon>Amphibia</taxon>
        <taxon>Batrachia</taxon>
        <taxon>Anura</taxon>
        <taxon>Pipoidea</taxon>
        <taxon>Pipidae</taxon>
        <taxon>Pipinae</taxon>
        <taxon>Hymenochirus</taxon>
    </lineage>
</organism>
<proteinExistence type="predicted"/>
<comment type="caution">
    <text evidence="1">The sequence shown here is derived from an EMBL/GenBank/DDBJ whole genome shotgun (WGS) entry which is preliminary data.</text>
</comment>
<evidence type="ECO:0000313" key="2">
    <source>
        <dbReference type="Proteomes" id="UP000812440"/>
    </source>
</evidence>
<gene>
    <name evidence="1" type="ORF">GDO86_010575</name>
</gene>
<dbReference type="AlphaFoldDB" id="A0A8T2JR25"/>
<sequence>MSNLCLFYYCCSYSLFSRQVQMCEFTCNAHLPGFIIQDGRPPIHKQMVAHSSGSGVTCEISHLCLDFGCQKGRRGYSCKIYGVEDFY</sequence>
<reference evidence="1" key="1">
    <citation type="thesis" date="2020" institute="ProQuest LLC" country="789 East Eisenhower Parkway, Ann Arbor, MI, USA">
        <title>Comparative Genomics and Chromosome Evolution.</title>
        <authorList>
            <person name="Mudd A.B."/>
        </authorList>
    </citation>
    <scope>NUCLEOTIDE SEQUENCE</scope>
    <source>
        <strain evidence="1">Female2</strain>
        <tissue evidence="1">Blood</tissue>
    </source>
</reference>
<dbReference type="Proteomes" id="UP000812440">
    <property type="component" value="Chromosome 5"/>
</dbReference>
<protein>
    <submittedName>
        <fullName evidence="1">Uncharacterized protein</fullName>
    </submittedName>
</protein>